<evidence type="ECO:0000256" key="2">
    <source>
        <dbReference type="ARBA" id="ARBA00022475"/>
    </source>
</evidence>
<feature type="transmembrane region" description="Helical" evidence="6">
    <location>
        <begin position="61"/>
        <end position="82"/>
    </location>
</feature>
<accession>A0ABV3SXJ0</accession>
<evidence type="ECO:0000256" key="3">
    <source>
        <dbReference type="ARBA" id="ARBA00022692"/>
    </source>
</evidence>
<comment type="caution">
    <text evidence="7">The sequence shown here is derived from an EMBL/GenBank/DDBJ whole genome shotgun (WGS) entry which is preliminary data.</text>
</comment>
<feature type="transmembrane region" description="Helical" evidence="6">
    <location>
        <begin position="88"/>
        <end position="112"/>
    </location>
</feature>
<name>A0ABV3SXJ0_9ACTN</name>
<evidence type="ECO:0000313" key="7">
    <source>
        <dbReference type="EMBL" id="MEX0427655.1"/>
    </source>
</evidence>
<evidence type="ECO:0000313" key="8">
    <source>
        <dbReference type="Proteomes" id="UP001556631"/>
    </source>
</evidence>
<reference evidence="7 8" key="1">
    <citation type="submission" date="2024-07" db="EMBL/GenBank/DDBJ databases">
        <authorList>
            <person name="Lee S."/>
            <person name="Kang M."/>
        </authorList>
    </citation>
    <scope>NUCLEOTIDE SEQUENCE [LARGE SCALE GENOMIC DNA]</scope>
    <source>
        <strain evidence="7 8">DS6</strain>
    </source>
</reference>
<evidence type="ECO:0000256" key="6">
    <source>
        <dbReference type="SAM" id="Phobius"/>
    </source>
</evidence>
<gene>
    <name evidence="7" type="ORF">AB3X52_08495</name>
</gene>
<sequence>MHDHGMGMSDLPQLGWSEFFGTWSLSPGWLVAVVLIGALYLAGRGLAGPATSVPRWRVASFLTGLVLLWVMVASAIGGYAMSLAWMHMVLHLTLIMVVPTLLVLGHPLTVLVESFREQGQARARRVLRSLPFAALFSPAFGLLVYTVVIVGTHLTSFMDHMARHESLMVGEQVVYVLAGWFFLLPLIGEEPVRSDLPYLGRIALLVVGMVPDTIVGIVMLQTNHDMYPVYSGMRPDWSLDAVRDIQTAGALMWAGGDGGMMFIAIGLVIAVITSPMRRAKMTGAFLEGVRRQTLVEHVSDSGAEAPHTVDGADLDPDGDEALAAYNRMLARFADHER</sequence>
<keyword evidence="3 6" id="KW-0812">Transmembrane</keyword>
<organism evidence="7 8">
    <name type="scientific">Nocardioides eburneus</name>
    <dbReference type="NCBI Taxonomy" id="3231482"/>
    <lineage>
        <taxon>Bacteria</taxon>
        <taxon>Bacillati</taxon>
        <taxon>Actinomycetota</taxon>
        <taxon>Actinomycetes</taxon>
        <taxon>Propionibacteriales</taxon>
        <taxon>Nocardioidaceae</taxon>
        <taxon>Nocardioides</taxon>
    </lineage>
</organism>
<evidence type="ECO:0000256" key="5">
    <source>
        <dbReference type="ARBA" id="ARBA00023136"/>
    </source>
</evidence>
<feature type="transmembrane region" description="Helical" evidence="6">
    <location>
        <begin position="132"/>
        <end position="154"/>
    </location>
</feature>
<keyword evidence="4 6" id="KW-1133">Transmembrane helix</keyword>
<feature type="transmembrane region" description="Helical" evidence="6">
    <location>
        <begin position="198"/>
        <end position="220"/>
    </location>
</feature>
<dbReference type="EMBL" id="JBFPJR010000011">
    <property type="protein sequence ID" value="MEX0427655.1"/>
    <property type="molecule type" value="Genomic_DNA"/>
</dbReference>
<proteinExistence type="predicted"/>
<feature type="transmembrane region" description="Helical" evidence="6">
    <location>
        <begin position="20"/>
        <end position="41"/>
    </location>
</feature>
<evidence type="ECO:0000256" key="1">
    <source>
        <dbReference type="ARBA" id="ARBA00004651"/>
    </source>
</evidence>
<dbReference type="Pfam" id="PF09678">
    <property type="entry name" value="Caa3_CtaG"/>
    <property type="match status" value="1"/>
</dbReference>
<feature type="transmembrane region" description="Helical" evidence="6">
    <location>
        <begin position="166"/>
        <end position="186"/>
    </location>
</feature>
<comment type="subcellular location">
    <subcellularLocation>
        <location evidence="1">Cell membrane</location>
        <topology evidence="1">Multi-pass membrane protein</topology>
    </subcellularLocation>
</comment>
<evidence type="ECO:0000256" key="4">
    <source>
        <dbReference type="ARBA" id="ARBA00022989"/>
    </source>
</evidence>
<dbReference type="RefSeq" id="WP_367993247.1">
    <property type="nucleotide sequence ID" value="NZ_JBFPJR010000011.1"/>
</dbReference>
<protein>
    <submittedName>
        <fullName evidence="7">Cytochrome c oxidase assembly protein</fullName>
    </submittedName>
</protein>
<keyword evidence="5 6" id="KW-0472">Membrane</keyword>
<keyword evidence="8" id="KW-1185">Reference proteome</keyword>
<dbReference type="Proteomes" id="UP001556631">
    <property type="component" value="Unassembled WGS sequence"/>
</dbReference>
<feature type="transmembrane region" description="Helical" evidence="6">
    <location>
        <begin position="250"/>
        <end position="272"/>
    </location>
</feature>
<keyword evidence="2" id="KW-1003">Cell membrane</keyword>
<dbReference type="InterPro" id="IPR019108">
    <property type="entry name" value="Caa3_assmbl_CtaG-rel"/>
</dbReference>